<keyword evidence="4" id="KW-1185">Reference proteome</keyword>
<accession>B7GCH6</accession>
<feature type="compositionally biased region" description="Polar residues" evidence="2">
    <location>
        <begin position="33"/>
        <end position="44"/>
    </location>
</feature>
<dbReference type="GeneID" id="7198560"/>
<organism evidence="3 4">
    <name type="scientific">Phaeodactylum tricornutum (strain CCAP 1055/1)</name>
    <dbReference type="NCBI Taxonomy" id="556484"/>
    <lineage>
        <taxon>Eukaryota</taxon>
        <taxon>Sar</taxon>
        <taxon>Stramenopiles</taxon>
        <taxon>Ochrophyta</taxon>
        <taxon>Bacillariophyta</taxon>
        <taxon>Bacillariophyceae</taxon>
        <taxon>Bacillariophycidae</taxon>
        <taxon>Naviculales</taxon>
        <taxon>Phaeodactylaceae</taxon>
        <taxon>Phaeodactylum</taxon>
    </lineage>
</organism>
<evidence type="ECO:0000256" key="2">
    <source>
        <dbReference type="SAM" id="MobiDB-lite"/>
    </source>
</evidence>
<dbReference type="PaxDb" id="2850-Phatr49976"/>
<evidence type="ECO:0000313" key="4">
    <source>
        <dbReference type="Proteomes" id="UP000000759"/>
    </source>
</evidence>
<protein>
    <recommendedName>
        <fullName evidence="5">Spc7 kinetochore protein domain-containing protein</fullName>
    </recommendedName>
</protein>
<feature type="region of interest" description="Disordered" evidence="2">
    <location>
        <begin position="442"/>
        <end position="465"/>
    </location>
</feature>
<feature type="region of interest" description="Disordered" evidence="2">
    <location>
        <begin position="249"/>
        <end position="277"/>
    </location>
</feature>
<dbReference type="InParanoid" id="B7GCH6"/>
<dbReference type="AlphaFoldDB" id="B7GCH6"/>
<dbReference type="Proteomes" id="UP000000759">
    <property type="component" value="Chromosome 25"/>
</dbReference>
<feature type="region of interest" description="Disordered" evidence="2">
    <location>
        <begin position="302"/>
        <end position="327"/>
    </location>
</feature>
<dbReference type="HOGENOM" id="CLU_323785_0_0_1"/>
<feature type="compositionally biased region" description="Acidic residues" evidence="2">
    <location>
        <begin position="318"/>
        <end position="327"/>
    </location>
</feature>
<evidence type="ECO:0000313" key="3">
    <source>
        <dbReference type="EMBL" id="EEC43869.1"/>
    </source>
</evidence>
<evidence type="ECO:0008006" key="5">
    <source>
        <dbReference type="Google" id="ProtNLM"/>
    </source>
</evidence>
<keyword evidence="1" id="KW-0175">Coiled coil</keyword>
<sequence length="893" mass="99972">MTSQTQRVRGLAFDETQDPARTRPQPTPETHHCTSSTNLHPAMNSTDCELSLQSSHFSHYSHSSGDSLDPEEEEVAPHLSSIEVTATPYALPSNLSTHRHKRRRATPFKCNNENQCERQTDSIGGTSRNASEDAIQGISLFQKGGRPRNPKSSRQDRWAPMDLTQLEPWKSIRQLDPLAQIEYYWAHLYGNDSHEAFGDTSNSMAGCSGAWSAQRLPPTKGCLVTSADDLSKRPQVENTIAARTETNYDTPLRNGFQSLRYTTPKSSPDDKPKRTVSHNRKVQFGSIQAVVYYVDDPPPVWTEIPEDEASRKYSLDPPEPDNNAEELTQETKDNAAVLAEWDDDWDNVAVFEDAKDDEEELMFSLPAPPSRKTNRRRSSIFSPSGTAINLLECLPEQVEYPENKVVSESPEQALIDSPEMLGLQGLTNLSVQSPPVVEIAECTHSSPEDDSSSPSDLMKSFNKSPNDVRDVRETAVCLANLKSPSATNIWQSVLDAPSHVDFVYSIIDPQTALRNLSRLDNSNTTSPKKDSLDWMDALSNSFTCIKDILKFVTEEFQAESSNQNFQRNHDDLCLSDQRHGLPGYLKRQYEKEVLEFETRILDTILLQSKGLHREIVACAGEISTCTSKLLHFELSGSQRVLDKCRQAVEQLETRLQDAKDYAREMRRQNLVADLVFAKEIASKVGVQDHLTPFRIKWAPNQGTTGPCRCEFASVVTGTQLSVFTDTQFEVNDVRVEIFPTLQSFRSVPSDSTAARLYEALAQEHANVFSRSNGIAMWDAIDTLEHIGIFQQRLNQVVLEVYAISRVYQVTMKSVGNRHMISVELPGTASIHIVYLSTRPRCIAYSLPSAIRVLRNGDVVDNLPKIFALAVSECSVELCGRLLQRLCDSQSVVV</sequence>
<feature type="compositionally biased region" description="Polar residues" evidence="2">
    <location>
        <begin position="249"/>
        <end position="266"/>
    </location>
</feature>
<reference evidence="4" key="2">
    <citation type="submission" date="2008-08" db="EMBL/GenBank/DDBJ databases">
        <authorList>
            <consortium name="Diatom Consortium"/>
            <person name="Grigoriev I."/>
            <person name="Grimwood J."/>
            <person name="Kuo A."/>
            <person name="Otillar R.P."/>
            <person name="Salamov A."/>
            <person name="Detter J.C."/>
            <person name="Lindquist E."/>
            <person name="Shapiro H."/>
            <person name="Lucas S."/>
            <person name="Glavina del Rio T."/>
            <person name="Pitluck S."/>
            <person name="Rokhsar D."/>
            <person name="Bowler C."/>
        </authorList>
    </citation>
    <scope>GENOME REANNOTATION</scope>
    <source>
        <strain evidence="4">CCAP 1055/1</strain>
    </source>
</reference>
<dbReference type="RefSeq" id="XP_002184810.1">
    <property type="nucleotide sequence ID" value="XM_002184774.1"/>
</dbReference>
<gene>
    <name evidence="3" type="ORF">PHATRDRAFT_49976</name>
</gene>
<feature type="compositionally biased region" description="Low complexity" evidence="2">
    <location>
        <begin position="57"/>
        <end position="67"/>
    </location>
</feature>
<dbReference type="KEGG" id="pti:PHATRDRAFT_49976"/>
<reference evidence="3 4" key="1">
    <citation type="journal article" date="2008" name="Nature">
        <title>The Phaeodactylum genome reveals the evolutionary history of diatom genomes.</title>
        <authorList>
            <person name="Bowler C."/>
            <person name="Allen A.E."/>
            <person name="Badger J.H."/>
            <person name="Grimwood J."/>
            <person name="Jabbari K."/>
            <person name="Kuo A."/>
            <person name="Maheswari U."/>
            <person name="Martens C."/>
            <person name="Maumus F."/>
            <person name="Otillar R.P."/>
            <person name="Rayko E."/>
            <person name="Salamov A."/>
            <person name="Vandepoele K."/>
            <person name="Beszteri B."/>
            <person name="Gruber A."/>
            <person name="Heijde M."/>
            <person name="Katinka M."/>
            <person name="Mock T."/>
            <person name="Valentin K."/>
            <person name="Verret F."/>
            <person name="Berges J.A."/>
            <person name="Brownlee C."/>
            <person name="Cadoret J.P."/>
            <person name="Chiovitti A."/>
            <person name="Choi C.J."/>
            <person name="Coesel S."/>
            <person name="De Martino A."/>
            <person name="Detter J.C."/>
            <person name="Durkin C."/>
            <person name="Falciatore A."/>
            <person name="Fournet J."/>
            <person name="Haruta M."/>
            <person name="Huysman M.J."/>
            <person name="Jenkins B.D."/>
            <person name="Jiroutova K."/>
            <person name="Jorgensen R.E."/>
            <person name="Joubert Y."/>
            <person name="Kaplan A."/>
            <person name="Kroger N."/>
            <person name="Kroth P.G."/>
            <person name="La Roche J."/>
            <person name="Lindquist E."/>
            <person name="Lommer M."/>
            <person name="Martin-Jezequel V."/>
            <person name="Lopez P.J."/>
            <person name="Lucas S."/>
            <person name="Mangogna M."/>
            <person name="McGinnis K."/>
            <person name="Medlin L.K."/>
            <person name="Montsant A."/>
            <person name="Oudot-Le Secq M.P."/>
            <person name="Napoli C."/>
            <person name="Obornik M."/>
            <person name="Parker M.S."/>
            <person name="Petit J.L."/>
            <person name="Porcel B.M."/>
            <person name="Poulsen N."/>
            <person name="Robison M."/>
            <person name="Rychlewski L."/>
            <person name="Rynearson T.A."/>
            <person name="Schmutz J."/>
            <person name="Shapiro H."/>
            <person name="Siaut M."/>
            <person name="Stanley M."/>
            <person name="Sussman M.R."/>
            <person name="Taylor A.R."/>
            <person name="Vardi A."/>
            <person name="von Dassow P."/>
            <person name="Vyverman W."/>
            <person name="Willis A."/>
            <person name="Wyrwicz L.S."/>
            <person name="Rokhsar D.S."/>
            <person name="Weissenbach J."/>
            <person name="Armbrust E.V."/>
            <person name="Green B.R."/>
            <person name="Van de Peer Y."/>
            <person name="Grigoriev I.V."/>
        </authorList>
    </citation>
    <scope>NUCLEOTIDE SEQUENCE [LARGE SCALE GENOMIC DNA]</scope>
    <source>
        <strain evidence="3 4">CCAP 1055/1</strain>
    </source>
</reference>
<dbReference type="EMBL" id="CM000627">
    <property type="protein sequence ID" value="EEC43869.1"/>
    <property type="molecule type" value="Genomic_DNA"/>
</dbReference>
<name>B7GCH6_PHATC</name>
<feature type="region of interest" description="Disordered" evidence="2">
    <location>
        <begin position="57"/>
        <end position="84"/>
    </location>
</feature>
<feature type="coiled-coil region" evidence="1">
    <location>
        <begin position="634"/>
        <end position="668"/>
    </location>
</feature>
<proteinExistence type="predicted"/>
<dbReference type="OrthoDB" id="10639592at2759"/>
<evidence type="ECO:0000256" key="1">
    <source>
        <dbReference type="SAM" id="Coils"/>
    </source>
</evidence>
<feature type="region of interest" description="Disordered" evidence="2">
    <location>
        <begin position="1"/>
        <end position="44"/>
    </location>
</feature>